<evidence type="ECO:0000313" key="3">
    <source>
        <dbReference type="Proteomes" id="UP001319080"/>
    </source>
</evidence>
<evidence type="ECO:0000256" key="1">
    <source>
        <dbReference type="SAM" id="SignalP"/>
    </source>
</evidence>
<keyword evidence="3" id="KW-1185">Reference proteome</keyword>
<reference evidence="2 3" key="1">
    <citation type="submission" date="2021-05" db="EMBL/GenBank/DDBJ databases">
        <title>A Polyphasic approach of four new species of the genus Ohtaekwangia: Ohtaekwangia histidinii sp. nov., Ohtaekwangia cretensis sp. nov., Ohtaekwangia indiensis sp. nov., Ohtaekwangia reichenbachii sp. nov. from diverse environment.</title>
        <authorList>
            <person name="Octaviana S."/>
        </authorList>
    </citation>
    <scope>NUCLEOTIDE SEQUENCE [LARGE SCALE GENOMIC DNA]</scope>
    <source>
        <strain evidence="2 3">PWU5</strain>
    </source>
</reference>
<feature type="signal peptide" evidence="1">
    <location>
        <begin position="1"/>
        <end position="18"/>
    </location>
</feature>
<accession>A0AAP2GWJ5</accession>
<dbReference type="RefSeq" id="WP_254088018.1">
    <property type="nucleotide sequence ID" value="NZ_JAHESE010000073.1"/>
</dbReference>
<dbReference type="Proteomes" id="UP001319080">
    <property type="component" value="Unassembled WGS sequence"/>
</dbReference>
<comment type="caution">
    <text evidence="2">The sequence shown here is derived from an EMBL/GenBank/DDBJ whole genome shotgun (WGS) entry which is preliminary data.</text>
</comment>
<dbReference type="Pfam" id="PF13557">
    <property type="entry name" value="Phenol_MetA_deg"/>
    <property type="match status" value="1"/>
</dbReference>
<dbReference type="InterPro" id="IPR025737">
    <property type="entry name" value="FApF"/>
</dbReference>
<proteinExistence type="predicted"/>
<gene>
    <name evidence="2" type="ORF">KK062_29740</name>
</gene>
<protein>
    <submittedName>
        <fullName evidence="2">Transporter</fullName>
    </submittedName>
</protein>
<sequence>MKKIYLILIGLLPALSFAQNLTDGLMMSSKKLCTGLLYTHDQWTDYWQGEKKRDNGNIGDVTTQSVMWMGTYGIIDKVNVIAMLPYVKTKASAGTLHGVEGIQDLSVGVKYNFFRHKTDKNAFNTFAVVNFSTPLSDYTPDFFPLSIGTQTTNLQYRLTAHFKVQQGWFVNGSGGYTWRSNTTLDRPAYFDGNEQYNTDEVKMPNMFDVFVSAGYHKGALQAELNYIQQNTLGGADIRKQDMPFVSNRMNYIKAGVLVMYYLPKPQGLAVRGAVNRTLTGRNVGESTAFTAGALYTINFNKKNL</sequence>
<dbReference type="EMBL" id="JAHESE010000073">
    <property type="protein sequence ID" value="MBT1712455.1"/>
    <property type="molecule type" value="Genomic_DNA"/>
</dbReference>
<keyword evidence="1" id="KW-0732">Signal</keyword>
<name>A0AAP2GWJ5_9BACT</name>
<feature type="chain" id="PRO_5043037636" evidence="1">
    <location>
        <begin position="19"/>
        <end position="304"/>
    </location>
</feature>
<evidence type="ECO:0000313" key="2">
    <source>
        <dbReference type="EMBL" id="MBT1712455.1"/>
    </source>
</evidence>
<dbReference type="AlphaFoldDB" id="A0AAP2GWJ5"/>
<organism evidence="2 3">
    <name type="scientific">Dawidia cretensis</name>
    <dbReference type="NCBI Taxonomy" id="2782350"/>
    <lineage>
        <taxon>Bacteria</taxon>
        <taxon>Pseudomonadati</taxon>
        <taxon>Bacteroidota</taxon>
        <taxon>Cytophagia</taxon>
        <taxon>Cytophagales</taxon>
        <taxon>Chryseotaleaceae</taxon>
        <taxon>Dawidia</taxon>
    </lineage>
</organism>